<accession>A0AAU9KC39</accession>
<feature type="region of interest" description="Disordered" evidence="4">
    <location>
        <begin position="331"/>
        <end position="384"/>
    </location>
</feature>
<proteinExistence type="predicted"/>
<comment type="caution">
    <text evidence="7">The sequence shown here is derived from an EMBL/GenBank/DDBJ whole genome shotgun (WGS) entry which is preliminary data.</text>
</comment>
<organism evidence="7 8">
    <name type="scientific">Blepharisma stoltei</name>
    <dbReference type="NCBI Taxonomy" id="1481888"/>
    <lineage>
        <taxon>Eukaryota</taxon>
        <taxon>Sar</taxon>
        <taxon>Alveolata</taxon>
        <taxon>Ciliophora</taxon>
        <taxon>Postciliodesmatophora</taxon>
        <taxon>Heterotrichea</taxon>
        <taxon>Heterotrichida</taxon>
        <taxon>Blepharismidae</taxon>
        <taxon>Blepharisma</taxon>
    </lineage>
</organism>
<dbReference type="InterPro" id="IPR050630">
    <property type="entry name" value="WD_repeat_EMAP"/>
</dbReference>
<evidence type="ECO:0000259" key="5">
    <source>
        <dbReference type="Pfam" id="PF05018"/>
    </source>
</evidence>
<dbReference type="InterPro" id="IPR036322">
    <property type="entry name" value="WD40_repeat_dom_sf"/>
</dbReference>
<evidence type="ECO:0000313" key="7">
    <source>
        <dbReference type="EMBL" id="CAG9336068.1"/>
    </source>
</evidence>
<feature type="domain" description="WDR90/POC16 second beta-propeller" evidence="6">
    <location>
        <begin position="746"/>
        <end position="1029"/>
    </location>
</feature>
<feature type="domain" description="CFA20" evidence="5">
    <location>
        <begin position="5"/>
        <end position="192"/>
    </location>
</feature>
<sequence>MKSDDMWQHPFVDVFKFININEWRVAKKEGEVLEVVDKAIGKKTFRISGAISAANYIQIPRPKSQLKSLSLTGRFCYVEVQIPKDKLYSMHFEFVLENKNTGTKEILRISLSNLFKESKIISSGLQLACHLSDKWTIILLDIKALLWQHFGNLYRKFTLKSFNLCSSMIIRGVFTSDILYTQNNLPRDMSFKTDRNKAWNELYDWVEFPNENERENIEFEITEQETEFMEIEYIETEKSEKSEEIKQKQAEIIEKKVVDEGKKKQEEIPHKYEEVTLKFDQKVVKTDEKPKKFNVQFHEYSEFKPKEEIKAPDSSLRQKYEKSLDSFNISKDMIPTSEYQRRSPSKERESLEVSKEDLSFNLTKTPNKYETPARREEPKPKGVMHPDPIMSLSYIIGFSGNKPNTVKWSRPKSNFSCYPPEFIQNSHNKFLIYPSGCTLIFMNPITRKQQFFFGHTAPISCLAVSTDGTLVATGQEGANPLVLVWEIKTRRAPTQIALQKTLSVTAVDISFDSNNLVIASVDNLKRDIVTVYDISNINQEIKGKQAINQEVKMKAKHVSNFHINTIKFSPIDSTLLMSCGKENIRQWKINKDHLTGTIVVLKQHARGAEFLDLSFEIFSPADAEHSKRVFVGSSQGLLFQVNYFTLELEGILQLHASGIQSITVGEQFCCIGSQDCYLRVWPLDFSEYSFEVNNESTIMGVDISADNLQIACGTANSTLRVLDMSNNMIKTLIWGHTSQIVNFDIHPSNGTLVTASIDCTIRVWSLETFEEQYEFTSSGDVPMSVSYHPEENFFACGFESGMVRIFEVESTRERDEFLQHDCKCIKVVHSGDGNLLLSASEDAMVCLYDVRRKYQPVKSIFPEIPGDHVDVCFSHDSKHFAVLGTQGSTIFIWECSTFSQKFRINTLGAIIHKIVFSPNGQDIIAINSAQEFRVRYYGLNGFEAIPIKELQGLHPNSEILSFSISNNSKYLVTGGTDRILKIWDYSSKPNSISGQAFIGHSFNISNIGWSIDRNYLISSSQGPDGIFIWKFFGDKTPLELPPPPQTKPEAVKIIDEESYDDIRATVQLIPKIENTDNLGLSYERSVGILPKIAEEGVLEAKRPISTSLFQKKNSPSSLKK</sequence>
<reference evidence="7" key="1">
    <citation type="submission" date="2021-09" db="EMBL/GenBank/DDBJ databases">
        <authorList>
            <consortium name="AG Swart"/>
            <person name="Singh M."/>
            <person name="Singh A."/>
            <person name="Seah K."/>
            <person name="Emmerich C."/>
        </authorList>
    </citation>
    <scope>NUCLEOTIDE SEQUENCE</scope>
    <source>
        <strain evidence="7">ATCC30299</strain>
    </source>
</reference>
<dbReference type="PROSITE" id="PS50294">
    <property type="entry name" value="WD_REPEATS_REGION"/>
    <property type="match status" value="1"/>
</dbReference>
<dbReference type="Pfam" id="PF05018">
    <property type="entry name" value="CFA20_dom"/>
    <property type="match status" value="1"/>
</dbReference>
<feature type="compositionally biased region" description="Basic and acidic residues" evidence="4">
    <location>
        <begin position="371"/>
        <end position="380"/>
    </location>
</feature>
<evidence type="ECO:0000256" key="1">
    <source>
        <dbReference type="ARBA" id="ARBA00022574"/>
    </source>
</evidence>
<feature type="repeat" description="WD" evidence="3">
    <location>
        <begin position="733"/>
        <end position="774"/>
    </location>
</feature>
<keyword evidence="2" id="KW-0677">Repeat</keyword>
<dbReference type="PROSITE" id="PS50082">
    <property type="entry name" value="WD_REPEATS_2"/>
    <property type="match status" value="2"/>
</dbReference>
<evidence type="ECO:0000313" key="8">
    <source>
        <dbReference type="Proteomes" id="UP001162131"/>
    </source>
</evidence>
<dbReference type="InterPro" id="IPR055441">
    <property type="entry name" value="Beta-prop_WDR90_POC16_2nd"/>
</dbReference>
<evidence type="ECO:0000256" key="4">
    <source>
        <dbReference type="SAM" id="MobiDB-lite"/>
    </source>
</evidence>
<dbReference type="EMBL" id="CAJZBQ010000063">
    <property type="protein sequence ID" value="CAG9336068.1"/>
    <property type="molecule type" value="Genomic_DNA"/>
</dbReference>
<dbReference type="InterPro" id="IPR001680">
    <property type="entry name" value="WD40_rpt"/>
</dbReference>
<dbReference type="Pfam" id="PF23393">
    <property type="entry name" value="Beta-prop_WDR90_POC16_2nd"/>
    <property type="match status" value="1"/>
</dbReference>
<evidence type="ECO:0000256" key="3">
    <source>
        <dbReference type="PROSITE-ProRule" id="PRU00221"/>
    </source>
</evidence>
<dbReference type="SMART" id="SM00320">
    <property type="entry name" value="WD40"/>
    <property type="match status" value="11"/>
</dbReference>
<name>A0AAU9KC39_9CILI</name>
<dbReference type="AlphaFoldDB" id="A0AAU9KC39"/>
<keyword evidence="1 3" id="KW-0853">WD repeat</keyword>
<protein>
    <submittedName>
        <fullName evidence="7">Uncharacterized protein</fullName>
    </submittedName>
</protein>
<dbReference type="SUPFAM" id="SSF50978">
    <property type="entry name" value="WD40 repeat-like"/>
    <property type="match status" value="2"/>
</dbReference>
<evidence type="ECO:0000259" key="6">
    <source>
        <dbReference type="Pfam" id="PF23393"/>
    </source>
</evidence>
<evidence type="ECO:0000256" key="2">
    <source>
        <dbReference type="ARBA" id="ARBA00022737"/>
    </source>
</evidence>
<feature type="repeat" description="WD" evidence="3">
    <location>
        <begin position="956"/>
        <end position="993"/>
    </location>
</feature>
<dbReference type="Pfam" id="PF00400">
    <property type="entry name" value="WD40"/>
    <property type="match status" value="1"/>
</dbReference>
<gene>
    <name evidence="7" type="ORF">BSTOLATCC_MIC65375</name>
</gene>
<feature type="compositionally biased region" description="Basic and acidic residues" evidence="4">
    <location>
        <begin position="339"/>
        <end position="358"/>
    </location>
</feature>
<dbReference type="PANTHER" id="PTHR13720:SF24">
    <property type="entry name" value="WD REPEAT-CONTAINING PROTEIN 90"/>
    <property type="match status" value="1"/>
</dbReference>
<dbReference type="Gene3D" id="2.130.10.10">
    <property type="entry name" value="YVTN repeat-like/Quinoprotein amine dehydrogenase"/>
    <property type="match status" value="3"/>
</dbReference>
<dbReference type="InterPro" id="IPR015943">
    <property type="entry name" value="WD40/YVTN_repeat-like_dom_sf"/>
</dbReference>
<dbReference type="InterPro" id="IPR007714">
    <property type="entry name" value="CFA20_dom"/>
</dbReference>
<keyword evidence="8" id="KW-1185">Reference proteome</keyword>
<dbReference type="Proteomes" id="UP001162131">
    <property type="component" value="Unassembled WGS sequence"/>
</dbReference>
<dbReference type="PANTHER" id="PTHR13720">
    <property type="entry name" value="WD-40 REPEAT PROTEIN"/>
    <property type="match status" value="1"/>
</dbReference>